<keyword evidence="6" id="KW-0961">Cell wall biogenesis/degradation</keyword>
<evidence type="ECO:0000256" key="9">
    <source>
        <dbReference type="SAM" id="MobiDB-lite"/>
    </source>
</evidence>
<feature type="chain" id="PRO_5016077836" evidence="10">
    <location>
        <begin position="32"/>
        <end position="216"/>
    </location>
</feature>
<feature type="region of interest" description="Disordered" evidence="9">
    <location>
        <begin position="197"/>
        <end position="216"/>
    </location>
</feature>
<feature type="active site" evidence="7">
    <location>
        <position position="130"/>
    </location>
</feature>
<keyword evidence="3 12" id="KW-0378">Hydrolase</keyword>
<accession>A0A2X4URS0</accession>
<evidence type="ECO:0000256" key="5">
    <source>
        <dbReference type="ARBA" id="ARBA00022984"/>
    </source>
</evidence>
<keyword evidence="13" id="KW-1185">Reference proteome</keyword>
<evidence type="ECO:0000259" key="11">
    <source>
        <dbReference type="Pfam" id="PF00768"/>
    </source>
</evidence>
<proteinExistence type="inferred from homology"/>
<dbReference type="KEGG" id="lri:NCTC12151_02111"/>
<evidence type="ECO:0000256" key="10">
    <source>
        <dbReference type="SAM" id="SignalP"/>
    </source>
</evidence>
<evidence type="ECO:0000313" key="12">
    <source>
        <dbReference type="EMBL" id="SQI41501.1"/>
    </source>
</evidence>
<protein>
    <submittedName>
        <fullName evidence="12">D-alanyl-D-alanine endopeptidase</fullName>
        <ecNumber evidence="12">3.4.21.-</ecNumber>
    </submittedName>
</protein>
<evidence type="ECO:0000256" key="7">
    <source>
        <dbReference type="PIRSR" id="PIRSR618044-1"/>
    </source>
</evidence>
<keyword evidence="2 10" id="KW-0732">Signal</keyword>
<name>A0A2X4URS0_9GAMM</name>
<sequence length="216" mass="23434">MMKTSFYSSLSLACLLGFCAGSALLPSAAYAAPSTMQRSALPEIASGSALIVDTKTEKVIYTLNPGKQVPIASITKLMTAMVTLDKKLPMTEVIPVAIEHTKELEGVYSRVRVGSKASREDMLLMTLMASENRAAASLAHSYPGGYDAFIKAMNDKAKALGMNHTRYIEPTGLSEQNVSTAEDLTRLLMATRQYPQLSKDSVEREKPSTFASRTTR</sequence>
<feature type="domain" description="Peptidase S11 D-alanyl-D-alanine carboxypeptidase A N-terminal" evidence="11">
    <location>
        <begin position="39"/>
        <end position="212"/>
    </location>
</feature>
<dbReference type="GO" id="GO:0009252">
    <property type="term" value="P:peptidoglycan biosynthetic process"/>
    <property type="evidence" value="ECO:0007669"/>
    <property type="project" value="UniProtKB-KW"/>
</dbReference>
<feature type="active site" description="Proton acceptor" evidence="7">
    <location>
        <position position="76"/>
    </location>
</feature>
<dbReference type="AlphaFoldDB" id="A0A2X4URS0"/>
<dbReference type="Gene3D" id="3.40.710.10">
    <property type="entry name" value="DD-peptidase/beta-lactamase superfamily"/>
    <property type="match status" value="1"/>
</dbReference>
<dbReference type="PANTHER" id="PTHR21581:SF26">
    <property type="entry name" value="D-ALANYL-D-ALANINE ENDOPEPTIDASE"/>
    <property type="match status" value="1"/>
</dbReference>
<evidence type="ECO:0000256" key="1">
    <source>
        <dbReference type="ARBA" id="ARBA00007164"/>
    </source>
</evidence>
<evidence type="ECO:0000256" key="8">
    <source>
        <dbReference type="RuleBase" id="RU004016"/>
    </source>
</evidence>
<keyword evidence="5" id="KW-0573">Peptidoglycan synthesis</keyword>
<feature type="signal peptide" evidence="10">
    <location>
        <begin position="1"/>
        <end position="31"/>
    </location>
</feature>
<comment type="similarity">
    <text evidence="1 8">Belongs to the peptidase S11 family.</text>
</comment>
<dbReference type="NCBIfam" id="NF008668">
    <property type="entry name" value="PRK11669.1"/>
    <property type="match status" value="1"/>
</dbReference>
<evidence type="ECO:0000256" key="4">
    <source>
        <dbReference type="ARBA" id="ARBA00022960"/>
    </source>
</evidence>
<keyword evidence="4" id="KW-0133">Cell shape</keyword>
<reference evidence="12 13" key="1">
    <citation type="submission" date="2018-06" db="EMBL/GenBank/DDBJ databases">
        <authorList>
            <consortium name="Pathogen Informatics"/>
            <person name="Doyle S."/>
        </authorList>
    </citation>
    <scope>NUCLEOTIDE SEQUENCE [LARGE SCALE GENOMIC DNA]</scope>
    <source>
        <strain evidence="12 13">NCTC12151</strain>
    </source>
</reference>
<dbReference type="InterPro" id="IPR001967">
    <property type="entry name" value="Peptidase_S11_N"/>
</dbReference>
<organism evidence="12 13">
    <name type="scientific">Leminorella richardii</name>
    <dbReference type="NCBI Taxonomy" id="158841"/>
    <lineage>
        <taxon>Bacteria</taxon>
        <taxon>Pseudomonadati</taxon>
        <taxon>Pseudomonadota</taxon>
        <taxon>Gammaproteobacteria</taxon>
        <taxon>Enterobacterales</taxon>
        <taxon>Budviciaceae</taxon>
        <taxon>Leminorella</taxon>
    </lineage>
</organism>
<evidence type="ECO:0000256" key="2">
    <source>
        <dbReference type="ARBA" id="ARBA00022729"/>
    </source>
</evidence>
<evidence type="ECO:0000256" key="6">
    <source>
        <dbReference type="ARBA" id="ARBA00023316"/>
    </source>
</evidence>
<dbReference type="Pfam" id="PF00768">
    <property type="entry name" value="Peptidase_S11"/>
    <property type="match status" value="1"/>
</dbReference>
<dbReference type="EMBL" id="LS483470">
    <property type="protein sequence ID" value="SQI41501.1"/>
    <property type="molecule type" value="Genomic_DNA"/>
</dbReference>
<dbReference type="Proteomes" id="UP000249005">
    <property type="component" value="Chromosome 1"/>
</dbReference>
<evidence type="ECO:0000313" key="13">
    <source>
        <dbReference type="Proteomes" id="UP000249005"/>
    </source>
</evidence>
<dbReference type="GO" id="GO:0008360">
    <property type="term" value="P:regulation of cell shape"/>
    <property type="evidence" value="ECO:0007669"/>
    <property type="project" value="UniProtKB-KW"/>
</dbReference>
<dbReference type="SUPFAM" id="SSF56601">
    <property type="entry name" value="beta-lactamase/transpeptidase-like"/>
    <property type="match status" value="1"/>
</dbReference>
<dbReference type="InterPro" id="IPR012338">
    <property type="entry name" value="Beta-lactam/transpept-like"/>
</dbReference>
<gene>
    <name evidence="12" type="primary">pbpG_2</name>
    <name evidence="12" type="ORF">NCTC12151_02111</name>
</gene>
<dbReference type="GO" id="GO:0009002">
    <property type="term" value="F:serine-type D-Ala-D-Ala carboxypeptidase activity"/>
    <property type="evidence" value="ECO:0007669"/>
    <property type="project" value="InterPro"/>
</dbReference>
<dbReference type="GO" id="GO:0071555">
    <property type="term" value="P:cell wall organization"/>
    <property type="evidence" value="ECO:0007669"/>
    <property type="project" value="UniProtKB-KW"/>
</dbReference>
<feature type="active site" description="Acyl-ester intermediate" evidence="7">
    <location>
        <position position="73"/>
    </location>
</feature>
<dbReference type="PRINTS" id="PR00725">
    <property type="entry name" value="DADACBPTASE1"/>
</dbReference>
<dbReference type="EC" id="3.4.21.-" evidence="12"/>
<dbReference type="PANTHER" id="PTHR21581">
    <property type="entry name" value="D-ALANYL-D-ALANINE CARBOXYPEPTIDASE"/>
    <property type="match status" value="1"/>
</dbReference>
<dbReference type="InterPro" id="IPR018044">
    <property type="entry name" value="Peptidase_S11"/>
</dbReference>
<dbReference type="GO" id="GO:0006508">
    <property type="term" value="P:proteolysis"/>
    <property type="evidence" value="ECO:0007669"/>
    <property type="project" value="InterPro"/>
</dbReference>
<evidence type="ECO:0000256" key="3">
    <source>
        <dbReference type="ARBA" id="ARBA00022801"/>
    </source>
</evidence>